<dbReference type="PRINTS" id="PR00081">
    <property type="entry name" value="GDHRDH"/>
</dbReference>
<evidence type="ECO:0000256" key="2">
    <source>
        <dbReference type="ARBA" id="ARBA00023002"/>
    </source>
</evidence>
<dbReference type="SMART" id="SM00822">
    <property type="entry name" value="PKS_KR"/>
    <property type="match status" value="1"/>
</dbReference>
<dbReference type="RefSeq" id="WP_100003200.1">
    <property type="nucleotide sequence ID" value="NZ_CP017943.1"/>
</dbReference>
<dbReference type="GO" id="GO:0016616">
    <property type="term" value="F:oxidoreductase activity, acting on the CH-OH group of donors, NAD or NADP as acceptor"/>
    <property type="evidence" value="ECO:0007669"/>
    <property type="project" value="UniProtKB-ARBA"/>
</dbReference>
<evidence type="ECO:0000256" key="1">
    <source>
        <dbReference type="ARBA" id="ARBA00006484"/>
    </source>
</evidence>
<dbReference type="InterPro" id="IPR002347">
    <property type="entry name" value="SDR_fam"/>
</dbReference>
<name>A0A2N9VUR6_9HYPH</name>
<dbReference type="PRINTS" id="PR00080">
    <property type="entry name" value="SDRFAMILY"/>
</dbReference>
<dbReference type="FunFam" id="3.40.50.720:FF:000084">
    <property type="entry name" value="Short-chain dehydrogenase reductase"/>
    <property type="match status" value="1"/>
</dbReference>
<keyword evidence="5" id="KW-1185">Reference proteome</keyword>
<dbReference type="PANTHER" id="PTHR42760:SF115">
    <property type="entry name" value="3-OXOACYL-[ACYL-CARRIER-PROTEIN] REDUCTASE FABG"/>
    <property type="match status" value="1"/>
</dbReference>
<protein>
    <submittedName>
        <fullName evidence="4">Short-chain dehydrogenase</fullName>
    </submittedName>
</protein>
<feature type="domain" description="Ketoreductase" evidence="3">
    <location>
        <begin position="12"/>
        <end position="150"/>
    </location>
</feature>
<dbReference type="SUPFAM" id="SSF51735">
    <property type="entry name" value="NAD(P)-binding Rossmann-fold domains"/>
    <property type="match status" value="1"/>
</dbReference>
<dbReference type="PANTHER" id="PTHR42760">
    <property type="entry name" value="SHORT-CHAIN DEHYDROGENASES/REDUCTASES FAMILY MEMBER"/>
    <property type="match status" value="1"/>
</dbReference>
<organism evidence="4 5">
    <name type="scientific">Phyllobacterium zundukense</name>
    <dbReference type="NCBI Taxonomy" id="1867719"/>
    <lineage>
        <taxon>Bacteria</taxon>
        <taxon>Pseudomonadati</taxon>
        <taxon>Pseudomonadota</taxon>
        <taxon>Alphaproteobacteria</taxon>
        <taxon>Hyphomicrobiales</taxon>
        <taxon>Phyllobacteriaceae</taxon>
        <taxon>Phyllobacterium</taxon>
    </lineage>
</organism>
<dbReference type="KEGG" id="pht:BLM14_26740"/>
<evidence type="ECO:0000259" key="3">
    <source>
        <dbReference type="SMART" id="SM00822"/>
    </source>
</evidence>
<proteinExistence type="inferred from homology"/>
<accession>A0A2N9VUR6</accession>
<dbReference type="InterPro" id="IPR057326">
    <property type="entry name" value="KR_dom"/>
</dbReference>
<dbReference type="Gene3D" id="3.40.50.720">
    <property type="entry name" value="NAD(P)-binding Rossmann-like Domain"/>
    <property type="match status" value="1"/>
</dbReference>
<dbReference type="OrthoDB" id="9805986at2"/>
<sequence length="257" mass="27135">MDYMANFGLTGKRALVTGGGRGIGLEIARALGQAGAAVIIAELDENGAAAAAAGLEAQGVRASYRVIDVTKPDTVTTLADHLNADQPIDILINNAGIARTAEALDTSDEDWLATMRVNSDAAFWCSRAFGRHMVARRSGNIVNIGSMCGTVVTQPQNNTAYITSKGAIHMMTKSLACAYAKHNVRVNAVAPGYVATEMTLPLKIENSSWHNRWVEQTPLGRLAEPHEVASAVLFLASPAASYCTGTILAVDGGYTSW</sequence>
<dbReference type="Proteomes" id="UP000232163">
    <property type="component" value="Unassembled WGS sequence"/>
</dbReference>
<evidence type="ECO:0000313" key="5">
    <source>
        <dbReference type="Proteomes" id="UP000232163"/>
    </source>
</evidence>
<dbReference type="Pfam" id="PF13561">
    <property type="entry name" value="adh_short_C2"/>
    <property type="match status" value="1"/>
</dbReference>
<comment type="caution">
    <text evidence="4">The sequence shown here is derived from an EMBL/GenBank/DDBJ whole genome shotgun (WGS) entry which is preliminary data.</text>
</comment>
<gene>
    <name evidence="4" type="ORF">B5P45_19345</name>
</gene>
<keyword evidence="2" id="KW-0560">Oxidoreductase</keyword>
<reference evidence="4 5" key="1">
    <citation type="journal article" date="2017" name="Int J Environ Stud">
        <title>Does the Miocene-Pliocene relict legume Oxytropis triphylla form nitrogen-fixing nodules with a combination of bacterial strains?</title>
        <authorList>
            <person name="Safronova V."/>
            <person name="Belimov A."/>
            <person name="Sazanova A."/>
            <person name="Kuznetsova I."/>
            <person name="Popova J."/>
            <person name="Andronov E."/>
            <person name="Verkhozina A."/>
            <person name="Tikhonovich I."/>
        </authorList>
    </citation>
    <scope>NUCLEOTIDE SEQUENCE [LARGE SCALE GENOMIC DNA]</scope>
    <source>
        <strain evidence="4 5">Tri-38</strain>
    </source>
</reference>
<dbReference type="AlphaFoldDB" id="A0A2N9VUR6"/>
<dbReference type="InterPro" id="IPR036291">
    <property type="entry name" value="NAD(P)-bd_dom_sf"/>
</dbReference>
<comment type="similarity">
    <text evidence="1">Belongs to the short-chain dehydrogenases/reductases (SDR) family.</text>
</comment>
<dbReference type="EMBL" id="MZMT01000044">
    <property type="protein sequence ID" value="PIO43234.1"/>
    <property type="molecule type" value="Genomic_DNA"/>
</dbReference>
<evidence type="ECO:0000313" key="4">
    <source>
        <dbReference type="EMBL" id="PIO43234.1"/>
    </source>
</evidence>